<evidence type="ECO:0000256" key="1">
    <source>
        <dbReference type="SAM" id="Phobius"/>
    </source>
</evidence>
<keyword evidence="1" id="KW-0472">Membrane</keyword>
<dbReference type="EnsemblMetazoa" id="GAUT017694-RA">
    <property type="protein sequence ID" value="GAUT017694-PA"/>
    <property type="gene ID" value="GAUT017694"/>
</dbReference>
<reference evidence="2" key="1">
    <citation type="submission" date="2020-05" db="UniProtKB">
        <authorList>
            <consortium name="EnsemblMetazoa"/>
        </authorList>
    </citation>
    <scope>IDENTIFICATION</scope>
    <source>
        <strain evidence="2">TTRI</strain>
    </source>
</reference>
<accession>A0A1A9UW38</accession>
<keyword evidence="1" id="KW-1133">Transmembrane helix</keyword>
<proteinExistence type="predicted"/>
<keyword evidence="3" id="KW-1185">Reference proteome</keyword>
<evidence type="ECO:0000313" key="3">
    <source>
        <dbReference type="Proteomes" id="UP000078200"/>
    </source>
</evidence>
<dbReference type="AlphaFoldDB" id="A0A1A9UW38"/>
<sequence>MSGCLESSDELQWLFSPYIAAAAAVTAEAAPLLLALANSVVAIPELLFASLRFALLLVGGSILLSESEANGVTASPSPSSVVVVAVVCVVFSSIMGSCDVESFDTKLESPSCGVGLVFSFSVSDSAAKLCVSRRPK</sequence>
<dbReference type="VEuPathDB" id="VectorBase:GAUT017694"/>
<feature type="transmembrane region" description="Helical" evidence="1">
    <location>
        <begin position="77"/>
        <end position="96"/>
    </location>
</feature>
<dbReference type="Proteomes" id="UP000078200">
    <property type="component" value="Unassembled WGS sequence"/>
</dbReference>
<keyword evidence="1" id="KW-0812">Transmembrane</keyword>
<feature type="transmembrane region" description="Helical" evidence="1">
    <location>
        <begin position="46"/>
        <end position="65"/>
    </location>
</feature>
<evidence type="ECO:0000313" key="2">
    <source>
        <dbReference type="EnsemblMetazoa" id="GAUT017694-PA"/>
    </source>
</evidence>
<feature type="transmembrane region" description="Helical" evidence="1">
    <location>
        <begin position="15"/>
        <end position="34"/>
    </location>
</feature>
<protein>
    <submittedName>
        <fullName evidence="2">Uncharacterized protein</fullName>
    </submittedName>
</protein>
<name>A0A1A9UW38_GLOAU</name>
<organism evidence="2 3">
    <name type="scientific">Glossina austeni</name>
    <name type="common">Savannah tsetse fly</name>
    <dbReference type="NCBI Taxonomy" id="7395"/>
    <lineage>
        <taxon>Eukaryota</taxon>
        <taxon>Metazoa</taxon>
        <taxon>Ecdysozoa</taxon>
        <taxon>Arthropoda</taxon>
        <taxon>Hexapoda</taxon>
        <taxon>Insecta</taxon>
        <taxon>Pterygota</taxon>
        <taxon>Neoptera</taxon>
        <taxon>Endopterygota</taxon>
        <taxon>Diptera</taxon>
        <taxon>Brachycera</taxon>
        <taxon>Muscomorpha</taxon>
        <taxon>Hippoboscoidea</taxon>
        <taxon>Glossinidae</taxon>
        <taxon>Glossina</taxon>
    </lineage>
</organism>